<keyword evidence="5 6" id="KW-0732">Signal</keyword>
<evidence type="ECO:0000256" key="6">
    <source>
        <dbReference type="SAM" id="SignalP"/>
    </source>
</evidence>
<evidence type="ECO:0000256" key="5">
    <source>
        <dbReference type="ARBA" id="ARBA00022729"/>
    </source>
</evidence>
<dbReference type="GO" id="GO:0005576">
    <property type="term" value="C:extracellular region"/>
    <property type="evidence" value="ECO:0007669"/>
    <property type="project" value="UniProtKB-SubCell"/>
</dbReference>
<organism evidence="7 8">
    <name type="scientific">Eruca vesicaria subsp. sativa</name>
    <name type="common">Garden rocket</name>
    <name type="synonym">Eruca sativa</name>
    <dbReference type="NCBI Taxonomy" id="29727"/>
    <lineage>
        <taxon>Eukaryota</taxon>
        <taxon>Viridiplantae</taxon>
        <taxon>Streptophyta</taxon>
        <taxon>Embryophyta</taxon>
        <taxon>Tracheophyta</taxon>
        <taxon>Spermatophyta</taxon>
        <taxon>Magnoliopsida</taxon>
        <taxon>eudicotyledons</taxon>
        <taxon>Gunneridae</taxon>
        <taxon>Pentapetalae</taxon>
        <taxon>rosids</taxon>
        <taxon>malvids</taxon>
        <taxon>Brassicales</taxon>
        <taxon>Brassicaceae</taxon>
        <taxon>Brassiceae</taxon>
        <taxon>Eruca</taxon>
    </lineage>
</organism>
<keyword evidence="4" id="KW-0964">Secreted</keyword>
<proteinExistence type="inferred from homology"/>
<evidence type="ECO:0000256" key="2">
    <source>
        <dbReference type="ARBA" id="ARBA00005581"/>
    </source>
</evidence>
<evidence type="ECO:0008006" key="9">
    <source>
        <dbReference type="Google" id="ProtNLM"/>
    </source>
</evidence>
<name>A0ABC8K3N6_ERUVS</name>
<dbReference type="Proteomes" id="UP001642260">
    <property type="component" value="Unassembled WGS sequence"/>
</dbReference>
<gene>
    <name evidence="7" type="ORF">ERUC_LOCUS18148</name>
</gene>
<protein>
    <recommendedName>
        <fullName evidence="9">S-protein homolog</fullName>
    </recommendedName>
</protein>
<accession>A0ABC8K3N6</accession>
<dbReference type="AlphaFoldDB" id="A0ABC8K3N6"/>
<evidence type="ECO:0000313" key="7">
    <source>
        <dbReference type="EMBL" id="CAH8350977.1"/>
    </source>
</evidence>
<evidence type="ECO:0000256" key="3">
    <source>
        <dbReference type="ARBA" id="ARBA00022471"/>
    </source>
</evidence>
<dbReference type="EMBL" id="CAKOAT010168155">
    <property type="protein sequence ID" value="CAH8350977.1"/>
    <property type="molecule type" value="Genomic_DNA"/>
</dbReference>
<comment type="caution">
    <text evidence="7">The sequence shown here is derived from an EMBL/GenBank/DDBJ whole genome shotgun (WGS) entry which is preliminary data.</text>
</comment>
<keyword evidence="8" id="KW-1185">Reference proteome</keyword>
<feature type="signal peptide" evidence="6">
    <location>
        <begin position="1"/>
        <end position="20"/>
    </location>
</feature>
<keyword evidence="3" id="KW-0713">Self-incompatibility</keyword>
<dbReference type="Pfam" id="PF05938">
    <property type="entry name" value="Self-incomp_S1"/>
    <property type="match status" value="1"/>
</dbReference>
<dbReference type="InterPro" id="IPR010264">
    <property type="entry name" value="Self-incomp_S1"/>
</dbReference>
<comment type="subcellular location">
    <subcellularLocation>
        <location evidence="1">Secreted</location>
    </subcellularLocation>
</comment>
<evidence type="ECO:0000256" key="4">
    <source>
        <dbReference type="ARBA" id="ARBA00022525"/>
    </source>
</evidence>
<sequence length="156" mass="18243">MNNFIVFLFVITICFGLSEACAESRLVFKNELGKGNILHVKCQSYNPSMNHPQIDIQPDRYHIFFVPAEERTTYNCRLFYPLKKDPNERPSENHYPNLEAFRAGTGSNKCGQYREWSARHDGIYFRRCAITPLGHVLNWTTTAPKRRRLLSWTIKT</sequence>
<evidence type="ECO:0000256" key="1">
    <source>
        <dbReference type="ARBA" id="ARBA00004613"/>
    </source>
</evidence>
<dbReference type="GO" id="GO:0060320">
    <property type="term" value="P:rejection of self pollen"/>
    <property type="evidence" value="ECO:0007669"/>
    <property type="project" value="UniProtKB-KW"/>
</dbReference>
<feature type="chain" id="PRO_5044834797" description="S-protein homolog" evidence="6">
    <location>
        <begin position="21"/>
        <end position="156"/>
    </location>
</feature>
<reference evidence="7 8" key="1">
    <citation type="submission" date="2022-03" db="EMBL/GenBank/DDBJ databases">
        <authorList>
            <person name="Macdonald S."/>
            <person name="Ahmed S."/>
            <person name="Newling K."/>
        </authorList>
    </citation>
    <scope>NUCLEOTIDE SEQUENCE [LARGE SCALE GENOMIC DNA]</scope>
</reference>
<evidence type="ECO:0000313" key="8">
    <source>
        <dbReference type="Proteomes" id="UP001642260"/>
    </source>
</evidence>
<comment type="similarity">
    <text evidence="2">Belongs to the plant self-incompatibility (S1) protein family.</text>
</comment>